<evidence type="ECO:0008006" key="3">
    <source>
        <dbReference type="Google" id="ProtNLM"/>
    </source>
</evidence>
<evidence type="ECO:0000313" key="2">
    <source>
        <dbReference type="Proteomes" id="UP000241118"/>
    </source>
</evidence>
<comment type="caution">
    <text evidence="1">The sequence shown here is derived from an EMBL/GenBank/DDBJ whole genome shotgun (WGS) entry which is preliminary data.</text>
</comment>
<dbReference type="EMBL" id="PYAX01000002">
    <property type="protein sequence ID" value="PSL57356.1"/>
    <property type="molecule type" value="Genomic_DNA"/>
</dbReference>
<dbReference type="Proteomes" id="UP000241118">
    <property type="component" value="Unassembled WGS sequence"/>
</dbReference>
<keyword evidence="2" id="KW-1185">Reference proteome</keyword>
<reference evidence="1 2" key="1">
    <citation type="submission" date="2018-03" db="EMBL/GenBank/DDBJ databases">
        <title>Genomic Encyclopedia of Type Strains, Phase III (KMG-III): the genomes of soil and plant-associated and newly described type strains.</title>
        <authorList>
            <person name="Whitman W."/>
        </authorList>
    </citation>
    <scope>NUCLEOTIDE SEQUENCE [LARGE SCALE GENOMIC DNA]</scope>
    <source>
        <strain evidence="1 2">CGMCC 4.7097</strain>
    </source>
</reference>
<accession>A0A2P8IFW0</accession>
<proteinExistence type="predicted"/>
<gene>
    <name evidence="1" type="ORF">B0I31_102334</name>
</gene>
<dbReference type="RefSeq" id="WP_181320012.1">
    <property type="nucleotide sequence ID" value="NZ_PYAX01000002.1"/>
</dbReference>
<name>A0A2P8IFW0_SACCR</name>
<sequence>MAKALSFEPPDNLLPAVLGWVVVWFDGGWTADWWDSLGAAVTAAALLFLLPHRSSDRAPGDDHSR</sequence>
<dbReference type="AlphaFoldDB" id="A0A2P8IFW0"/>
<evidence type="ECO:0000313" key="1">
    <source>
        <dbReference type="EMBL" id="PSL57356.1"/>
    </source>
</evidence>
<organism evidence="1 2">
    <name type="scientific">Saccharothrix carnea</name>
    <dbReference type="NCBI Taxonomy" id="1280637"/>
    <lineage>
        <taxon>Bacteria</taxon>
        <taxon>Bacillati</taxon>
        <taxon>Actinomycetota</taxon>
        <taxon>Actinomycetes</taxon>
        <taxon>Pseudonocardiales</taxon>
        <taxon>Pseudonocardiaceae</taxon>
        <taxon>Saccharothrix</taxon>
    </lineage>
</organism>
<protein>
    <recommendedName>
        <fullName evidence="3">SPW repeat-containing protein</fullName>
    </recommendedName>
</protein>